<feature type="region of interest" description="Disordered" evidence="1">
    <location>
        <begin position="132"/>
        <end position="190"/>
    </location>
</feature>
<evidence type="ECO:0000313" key="3">
    <source>
        <dbReference type="Proteomes" id="UP000250088"/>
    </source>
</evidence>
<sequence>MNRRRVLQVGAALGSVGFAGCVDGVAEHFTGGIQGVIPMEIHSEAEEPRNLHFEAHDRETDQQIYEEGITVGAGESVYPSHLRGTDQFLRVAEIDTDEGTELDAQQAAISEDTRLVLIRVYDEEIEIELQTAGDDQETVEDQDASQRETIDDPEDATEFDDDDLEGTNDTADGSNEETDVDEGDADALES</sequence>
<dbReference type="AlphaFoldDB" id="A0A2Z2HYA3"/>
<feature type="compositionally biased region" description="Acidic residues" evidence="1">
    <location>
        <begin position="134"/>
        <end position="143"/>
    </location>
</feature>
<evidence type="ECO:0000313" key="2">
    <source>
        <dbReference type="EMBL" id="ARS88488.1"/>
    </source>
</evidence>
<proteinExistence type="predicted"/>
<dbReference type="Proteomes" id="UP000250088">
    <property type="component" value="Chromosome"/>
</dbReference>
<feature type="compositionally biased region" description="Acidic residues" evidence="1">
    <location>
        <begin position="151"/>
        <end position="166"/>
    </location>
</feature>
<keyword evidence="3" id="KW-1185">Reference proteome</keyword>
<organism evidence="2 3">
    <name type="scientific">Natrarchaeobaculum aegyptiacum</name>
    <dbReference type="NCBI Taxonomy" id="745377"/>
    <lineage>
        <taxon>Archaea</taxon>
        <taxon>Methanobacteriati</taxon>
        <taxon>Methanobacteriota</taxon>
        <taxon>Stenosarchaea group</taxon>
        <taxon>Halobacteria</taxon>
        <taxon>Halobacteriales</taxon>
        <taxon>Natrialbaceae</taxon>
        <taxon>Natrarchaeobaculum</taxon>
    </lineage>
</organism>
<dbReference type="GeneID" id="32892635"/>
<dbReference type="RefSeq" id="WP_086886870.1">
    <property type="nucleotide sequence ID" value="NZ_CP019893.1"/>
</dbReference>
<dbReference type="PROSITE" id="PS51257">
    <property type="entry name" value="PROKAR_LIPOPROTEIN"/>
    <property type="match status" value="1"/>
</dbReference>
<dbReference type="KEGG" id="naj:B1756_01115"/>
<accession>A0A2Z2HYA3</accession>
<feature type="compositionally biased region" description="Acidic residues" evidence="1">
    <location>
        <begin position="174"/>
        <end position="190"/>
    </location>
</feature>
<evidence type="ECO:0000256" key="1">
    <source>
        <dbReference type="SAM" id="MobiDB-lite"/>
    </source>
</evidence>
<dbReference type="EMBL" id="CP019893">
    <property type="protein sequence ID" value="ARS88488.1"/>
    <property type="molecule type" value="Genomic_DNA"/>
</dbReference>
<reference evidence="3" key="1">
    <citation type="submission" date="2017-02" db="EMBL/GenBank/DDBJ databases">
        <title>Natronthermophilus aegyptiacus gen. nov.,sp. nov., an aerobic, extremely halophilic alkalithermophilic archaeon isolated from the athalassohaline Wadi An Natrun, Egypt.</title>
        <authorList>
            <person name="Zhao B."/>
        </authorList>
    </citation>
    <scope>NUCLEOTIDE SEQUENCE [LARGE SCALE GENOMIC DNA]</scope>
    <source>
        <strain evidence="3">JW/NM-HA 15</strain>
    </source>
</reference>
<name>A0A2Z2HYA3_9EURY</name>
<dbReference type="OrthoDB" id="204924at2157"/>
<gene>
    <name evidence="2" type="ORF">B1756_01115</name>
</gene>
<protein>
    <submittedName>
        <fullName evidence="2">Uncharacterized protein</fullName>
    </submittedName>
</protein>